<dbReference type="GO" id="GO:0019521">
    <property type="term" value="P:D-gluconate metabolic process"/>
    <property type="evidence" value="ECO:0007669"/>
    <property type="project" value="UniProtKB-KW"/>
</dbReference>
<organism evidence="11 12">
    <name type="scientific">Denitrobaculum tricleocarpae</name>
    <dbReference type="NCBI Taxonomy" id="2591009"/>
    <lineage>
        <taxon>Bacteria</taxon>
        <taxon>Pseudomonadati</taxon>
        <taxon>Pseudomonadota</taxon>
        <taxon>Alphaproteobacteria</taxon>
        <taxon>Rhodospirillales</taxon>
        <taxon>Rhodospirillaceae</taxon>
        <taxon>Denitrobaculum</taxon>
    </lineage>
</organism>
<gene>
    <name evidence="11" type="ORF">FKG95_24075</name>
</gene>
<dbReference type="GO" id="GO:0005524">
    <property type="term" value="F:ATP binding"/>
    <property type="evidence" value="ECO:0007669"/>
    <property type="project" value="UniProtKB-KW"/>
</dbReference>
<evidence type="ECO:0000256" key="2">
    <source>
        <dbReference type="ARBA" id="ARBA00008420"/>
    </source>
</evidence>
<dbReference type="EC" id="2.7.1.12" evidence="3 10"/>
<evidence type="ECO:0000256" key="10">
    <source>
        <dbReference type="RuleBase" id="RU363066"/>
    </source>
</evidence>
<dbReference type="FunFam" id="3.40.50.300:FF:000522">
    <property type="entry name" value="Gluconokinase"/>
    <property type="match status" value="1"/>
</dbReference>
<dbReference type="PANTHER" id="PTHR43442:SF3">
    <property type="entry name" value="GLUCONOKINASE-RELATED"/>
    <property type="match status" value="1"/>
</dbReference>
<evidence type="ECO:0000256" key="1">
    <source>
        <dbReference type="ARBA" id="ARBA00004761"/>
    </source>
</evidence>
<dbReference type="EMBL" id="VHSH01000010">
    <property type="protein sequence ID" value="TQV74365.1"/>
    <property type="molecule type" value="Genomic_DNA"/>
</dbReference>
<dbReference type="NCBIfam" id="TIGR01313">
    <property type="entry name" value="therm_gnt_kin"/>
    <property type="match status" value="1"/>
</dbReference>
<evidence type="ECO:0000256" key="9">
    <source>
        <dbReference type="ARBA" id="ARBA00048090"/>
    </source>
</evidence>
<comment type="caution">
    <text evidence="11">The sequence shown here is derived from an EMBL/GenBank/DDBJ whole genome shotgun (WGS) entry which is preliminary data.</text>
</comment>
<dbReference type="SUPFAM" id="SSF52540">
    <property type="entry name" value="P-loop containing nucleoside triphosphate hydrolases"/>
    <property type="match status" value="1"/>
</dbReference>
<keyword evidence="8" id="KW-0311">Gluconate utilization</keyword>
<evidence type="ECO:0000256" key="7">
    <source>
        <dbReference type="ARBA" id="ARBA00022840"/>
    </source>
</evidence>
<evidence type="ECO:0000256" key="5">
    <source>
        <dbReference type="ARBA" id="ARBA00022741"/>
    </source>
</evidence>
<dbReference type="GO" id="GO:0046316">
    <property type="term" value="F:gluconokinase activity"/>
    <property type="evidence" value="ECO:0007669"/>
    <property type="project" value="UniProtKB-EC"/>
</dbReference>
<comment type="pathway">
    <text evidence="1">Carbohydrate acid metabolism.</text>
</comment>
<comment type="catalytic activity">
    <reaction evidence="9 10">
        <text>D-gluconate + ATP = 6-phospho-D-gluconate + ADP + H(+)</text>
        <dbReference type="Rhea" id="RHEA:19433"/>
        <dbReference type="ChEBI" id="CHEBI:15378"/>
        <dbReference type="ChEBI" id="CHEBI:18391"/>
        <dbReference type="ChEBI" id="CHEBI:30616"/>
        <dbReference type="ChEBI" id="CHEBI:58759"/>
        <dbReference type="ChEBI" id="CHEBI:456216"/>
        <dbReference type="EC" id="2.7.1.12"/>
    </reaction>
</comment>
<keyword evidence="12" id="KW-1185">Reference proteome</keyword>
<reference evidence="11 12" key="1">
    <citation type="submission" date="2019-06" db="EMBL/GenBank/DDBJ databases">
        <title>Whole genome sequence for Rhodospirillaceae sp. R148.</title>
        <authorList>
            <person name="Wang G."/>
        </authorList>
    </citation>
    <scope>NUCLEOTIDE SEQUENCE [LARGE SCALE GENOMIC DNA]</scope>
    <source>
        <strain evidence="11 12">R148</strain>
    </source>
</reference>
<dbReference type="InterPro" id="IPR006001">
    <property type="entry name" value="Therm_gnt_kin"/>
</dbReference>
<evidence type="ECO:0000256" key="6">
    <source>
        <dbReference type="ARBA" id="ARBA00022777"/>
    </source>
</evidence>
<evidence type="ECO:0000313" key="12">
    <source>
        <dbReference type="Proteomes" id="UP000315252"/>
    </source>
</evidence>
<keyword evidence="4 10" id="KW-0808">Transferase</keyword>
<accession>A0A545TAX1</accession>
<dbReference type="Pfam" id="PF13671">
    <property type="entry name" value="AAA_33"/>
    <property type="match status" value="1"/>
</dbReference>
<evidence type="ECO:0000256" key="8">
    <source>
        <dbReference type="ARBA" id="ARBA00023064"/>
    </source>
</evidence>
<dbReference type="GO" id="GO:0005737">
    <property type="term" value="C:cytoplasm"/>
    <property type="evidence" value="ECO:0007669"/>
    <property type="project" value="TreeGrafter"/>
</dbReference>
<evidence type="ECO:0000256" key="4">
    <source>
        <dbReference type="ARBA" id="ARBA00022679"/>
    </source>
</evidence>
<dbReference type="OrthoDB" id="9795716at2"/>
<comment type="similarity">
    <text evidence="2 10">Belongs to the gluconokinase GntK/GntV family.</text>
</comment>
<sequence>MLTAVSQQPSDNGLPLGIVIMGVSGCGKTTIARSLARSLRVKFLDADKFHPASNIEKMSSGTPLTDSDREPWLDDVGARLAREAQDRGIAVLACSALRRTYRERLKRASGLDLFFILLDGSKAVLQRRVGRRTSHFMPATLLDSQLATLERPDQDERAFTVNISQPVKKMIEEILKAPEIKDRQSP</sequence>
<evidence type="ECO:0000256" key="3">
    <source>
        <dbReference type="ARBA" id="ARBA00012054"/>
    </source>
</evidence>
<evidence type="ECO:0000313" key="11">
    <source>
        <dbReference type="EMBL" id="TQV74365.1"/>
    </source>
</evidence>
<keyword evidence="7 10" id="KW-0067">ATP-binding</keyword>
<keyword evidence="5 10" id="KW-0547">Nucleotide-binding</keyword>
<dbReference type="Proteomes" id="UP000315252">
    <property type="component" value="Unassembled WGS sequence"/>
</dbReference>
<dbReference type="PANTHER" id="PTHR43442">
    <property type="entry name" value="GLUCONOKINASE-RELATED"/>
    <property type="match status" value="1"/>
</dbReference>
<proteinExistence type="inferred from homology"/>
<dbReference type="AlphaFoldDB" id="A0A545TAX1"/>
<keyword evidence="6 10" id="KW-0418">Kinase</keyword>
<protein>
    <recommendedName>
        <fullName evidence="3 10">Gluconokinase</fullName>
        <ecNumber evidence="3 10">2.7.1.12</ecNumber>
    </recommendedName>
</protein>
<dbReference type="InterPro" id="IPR027417">
    <property type="entry name" value="P-loop_NTPase"/>
</dbReference>
<dbReference type="Gene3D" id="3.40.50.300">
    <property type="entry name" value="P-loop containing nucleotide triphosphate hydrolases"/>
    <property type="match status" value="1"/>
</dbReference>
<dbReference type="CDD" id="cd02021">
    <property type="entry name" value="GntK"/>
    <property type="match status" value="1"/>
</dbReference>
<name>A0A545TAX1_9PROT</name>